<dbReference type="PeptideAtlas" id="B4DMN3"/>
<evidence type="ECO:0000313" key="1">
    <source>
        <dbReference type="EMBL" id="BAG59945.1"/>
    </source>
</evidence>
<sequence length="120" mass="13655">MTTPANAQNASKTWELSLYELHRTPQVTGILPFRLTPSPKPLYPQTASHSFFSVICSILPCLALPLNHLNLSKALSHLAHLILKTALPERWNKYYYLHLKDHKHKNYLPCSSFSVISQCT</sequence>
<dbReference type="EMBL" id="AK297552">
    <property type="protein sequence ID" value="BAG59945.1"/>
    <property type="molecule type" value="mRNA"/>
</dbReference>
<accession>B4DMN3</accession>
<organism evidence="1">
    <name type="scientific">Homo sapiens</name>
    <name type="common">Human</name>
    <dbReference type="NCBI Taxonomy" id="9606"/>
    <lineage>
        <taxon>Eukaryota</taxon>
        <taxon>Metazoa</taxon>
        <taxon>Chordata</taxon>
        <taxon>Craniata</taxon>
        <taxon>Vertebrata</taxon>
        <taxon>Euteleostomi</taxon>
        <taxon>Mammalia</taxon>
        <taxon>Eutheria</taxon>
        <taxon>Euarchontoglires</taxon>
        <taxon>Primates</taxon>
        <taxon>Haplorrhini</taxon>
        <taxon>Catarrhini</taxon>
        <taxon>Hominidae</taxon>
        <taxon>Homo</taxon>
    </lineage>
</organism>
<name>B4DMN3_HUMAN</name>
<dbReference type="AlphaFoldDB" id="B4DMN3"/>
<reference evidence="1" key="1">
    <citation type="submission" date="2007-10" db="EMBL/GenBank/DDBJ databases">
        <title>NEDO human cDNA sequencing project focused on splicing variants.</title>
        <authorList>
            <person name="Wakamatsu A."/>
            <person name="Yamamoto J."/>
            <person name="Kimura K."/>
            <person name="Ishii S."/>
            <person name="Watanabe K."/>
            <person name="Sugiyama A."/>
            <person name="Murakawa K."/>
            <person name="Kaida T."/>
            <person name="Tsuchiya K."/>
            <person name="Fukuzumi Y."/>
            <person name="Kumagai A."/>
            <person name="Oishi Y."/>
            <person name="Yamamoto S."/>
            <person name="Ono Y."/>
            <person name="Komori Y."/>
            <person name="Yamazaki M."/>
            <person name="Kisu Y."/>
            <person name="Nishikawa T."/>
            <person name="Sugano S."/>
            <person name="Nomura N."/>
            <person name="Isogai T."/>
        </authorList>
    </citation>
    <scope>NUCLEOTIDE SEQUENCE</scope>
    <source>
        <tissue evidence="1">Brain</tissue>
    </source>
</reference>
<protein>
    <submittedName>
        <fullName evidence="1">cDNA FLJ59932</fullName>
    </submittedName>
</protein>
<proteinExistence type="evidence at transcript level"/>